<feature type="region of interest" description="Disordered" evidence="4">
    <location>
        <begin position="389"/>
        <end position="408"/>
    </location>
</feature>
<dbReference type="PANTHER" id="PTHR10272">
    <property type="entry name" value="PLATELET-ACTIVATING FACTOR ACETYLHYDROLASE"/>
    <property type="match status" value="1"/>
</dbReference>
<gene>
    <name evidence="6" type="ORF">SAMN02745673_01218</name>
</gene>
<dbReference type="OrthoDB" id="569821at2"/>
<keyword evidence="3" id="KW-0443">Lipid metabolism</keyword>
<sequence>MGGSSGRRGSRHRVLRLLLAGGVMALSLSAGTGAATASPHGGHPTVALPPATGPHPIGTTTLHLVDGDRTDLWDPDAGVREMMVTLWYPARAETGRRAPYMSPEESAAAIGAQGLDIPLDTLSSIGTNAFVDAPVAGAPRSAPLVVLSPGAGFGRAWLTVLAEGLAGNGFVVAGVDHAHEATGVAFPGGRLLDCLACGQDRWAEASLNRAADIGHVLDSLTGRGAPWSGSYVIDPRRIGVAGHSAGGSAVAEVLRSDPRVDAGIGFDAPVFPPALDEGTDRPLAMVTSDLSPPLFHDSQEQLWPRLGGWRQWLRLTDSGHSSVTDQGYLIDRLGLRDRLPAETMARQFGSLPTDQGLGVLRDYATAYFTHHLRGERQELVVDPPSVHPGLQVVEAADPEPTVADGRPQ</sequence>
<keyword evidence="1 6" id="KW-0378">Hydrolase</keyword>
<feature type="region of interest" description="Disordered" evidence="4">
    <location>
        <begin position="32"/>
        <end position="57"/>
    </location>
</feature>
<dbReference type="Pfam" id="PF03403">
    <property type="entry name" value="PAF-AH_p_II"/>
    <property type="match status" value="1"/>
</dbReference>
<protein>
    <submittedName>
        <fullName evidence="6">Alpha/beta hydrolase family protein</fullName>
    </submittedName>
</protein>
<feature type="chain" id="PRO_5038904774" evidence="5">
    <location>
        <begin position="35"/>
        <end position="408"/>
    </location>
</feature>
<dbReference type="PANTHER" id="PTHR10272:SF0">
    <property type="entry name" value="PLATELET-ACTIVATING FACTOR ACETYLHYDROLASE"/>
    <property type="match status" value="1"/>
</dbReference>
<keyword evidence="5" id="KW-0732">Signal</keyword>
<evidence type="ECO:0000256" key="5">
    <source>
        <dbReference type="SAM" id="SignalP"/>
    </source>
</evidence>
<keyword evidence="7" id="KW-1185">Reference proteome</keyword>
<dbReference type="STRING" id="1122192.SAMN02745673_01218"/>
<dbReference type="AlphaFoldDB" id="A0A1T4N054"/>
<evidence type="ECO:0000256" key="3">
    <source>
        <dbReference type="ARBA" id="ARBA00023098"/>
    </source>
</evidence>
<evidence type="ECO:0000313" key="7">
    <source>
        <dbReference type="Proteomes" id="UP000190637"/>
    </source>
</evidence>
<proteinExistence type="predicted"/>
<evidence type="ECO:0000256" key="2">
    <source>
        <dbReference type="ARBA" id="ARBA00022963"/>
    </source>
</evidence>
<dbReference type="GO" id="GO:0016042">
    <property type="term" value="P:lipid catabolic process"/>
    <property type="evidence" value="ECO:0007669"/>
    <property type="project" value="UniProtKB-KW"/>
</dbReference>
<feature type="compositionally biased region" description="Low complexity" evidence="4">
    <location>
        <begin position="32"/>
        <end position="44"/>
    </location>
</feature>
<dbReference type="GO" id="GO:0003847">
    <property type="term" value="F:1-alkyl-2-acetylglycerophosphocholine esterase activity"/>
    <property type="evidence" value="ECO:0007669"/>
    <property type="project" value="TreeGrafter"/>
</dbReference>
<accession>A0A1T4N054</accession>
<keyword evidence="2" id="KW-0442">Lipid degradation</keyword>
<dbReference type="EMBL" id="FUWS01000003">
    <property type="protein sequence ID" value="SJZ72679.1"/>
    <property type="molecule type" value="Genomic_DNA"/>
</dbReference>
<evidence type="ECO:0000313" key="6">
    <source>
        <dbReference type="EMBL" id="SJZ72679.1"/>
    </source>
</evidence>
<evidence type="ECO:0000256" key="4">
    <source>
        <dbReference type="SAM" id="MobiDB-lite"/>
    </source>
</evidence>
<dbReference type="Proteomes" id="UP000190637">
    <property type="component" value="Unassembled WGS sequence"/>
</dbReference>
<name>A0A1T4N054_9ACTN</name>
<organism evidence="6 7">
    <name type="scientific">Marinactinospora thermotolerans DSM 45154</name>
    <dbReference type="NCBI Taxonomy" id="1122192"/>
    <lineage>
        <taxon>Bacteria</taxon>
        <taxon>Bacillati</taxon>
        <taxon>Actinomycetota</taxon>
        <taxon>Actinomycetes</taxon>
        <taxon>Streptosporangiales</taxon>
        <taxon>Nocardiopsidaceae</taxon>
        <taxon>Marinactinospora</taxon>
    </lineage>
</organism>
<dbReference type="InterPro" id="IPR029058">
    <property type="entry name" value="AB_hydrolase_fold"/>
</dbReference>
<evidence type="ECO:0000256" key="1">
    <source>
        <dbReference type="ARBA" id="ARBA00022801"/>
    </source>
</evidence>
<dbReference type="Gene3D" id="3.40.50.1820">
    <property type="entry name" value="alpha/beta hydrolase"/>
    <property type="match status" value="1"/>
</dbReference>
<reference evidence="6 7" key="1">
    <citation type="submission" date="2017-02" db="EMBL/GenBank/DDBJ databases">
        <authorList>
            <person name="Peterson S.W."/>
        </authorList>
    </citation>
    <scope>NUCLEOTIDE SEQUENCE [LARGE SCALE GENOMIC DNA]</scope>
    <source>
        <strain evidence="6 7">DSM 45154</strain>
    </source>
</reference>
<dbReference type="RefSeq" id="WP_078760625.1">
    <property type="nucleotide sequence ID" value="NZ_FUWS01000003.1"/>
</dbReference>
<dbReference type="SUPFAM" id="SSF53474">
    <property type="entry name" value="alpha/beta-Hydrolases"/>
    <property type="match status" value="1"/>
</dbReference>
<feature type="signal peptide" evidence="5">
    <location>
        <begin position="1"/>
        <end position="34"/>
    </location>
</feature>